<keyword evidence="2" id="KW-1185">Reference proteome</keyword>
<reference evidence="1 2" key="1">
    <citation type="submission" date="2020-04" db="EMBL/GenBank/DDBJ databases">
        <title>Draft Whole-Genome sequence of Marichromatium bheemlicum DSM 18632, type strain.</title>
        <authorList>
            <person name="Kyndt J.A."/>
            <person name="Meyer T.E."/>
        </authorList>
    </citation>
    <scope>NUCLEOTIDE SEQUENCE [LARGE SCALE GENOMIC DNA]</scope>
    <source>
        <strain evidence="1 2">DSM 18632</strain>
    </source>
</reference>
<organism evidence="1 2">
    <name type="scientific">Marichromatium bheemlicum</name>
    <dbReference type="NCBI Taxonomy" id="365339"/>
    <lineage>
        <taxon>Bacteria</taxon>
        <taxon>Pseudomonadati</taxon>
        <taxon>Pseudomonadota</taxon>
        <taxon>Gammaproteobacteria</taxon>
        <taxon>Chromatiales</taxon>
        <taxon>Chromatiaceae</taxon>
        <taxon>Marichromatium</taxon>
    </lineage>
</organism>
<gene>
    <name evidence="1" type="ORF">HF203_09520</name>
</gene>
<evidence type="ECO:0000313" key="1">
    <source>
        <dbReference type="EMBL" id="NKN33462.1"/>
    </source>
</evidence>
<protein>
    <submittedName>
        <fullName evidence="1">Uncharacterized protein</fullName>
    </submittedName>
</protein>
<comment type="caution">
    <text evidence="1">The sequence shown here is derived from an EMBL/GenBank/DDBJ whole genome shotgun (WGS) entry which is preliminary data.</text>
</comment>
<accession>A0ABX1IB81</accession>
<dbReference type="EMBL" id="JAAXKX010000012">
    <property type="protein sequence ID" value="NKN33462.1"/>
    <property type="molecule type" value="Genomic_DNA"/>
</dbReference>
<evidence type="ECO:0000313" key="2">
    <source>
        <dbReference type="Proteomes" id="UP000740754"/>
    </source>
</evidence>
<proteinExistence type="predicted"/>
<dbReference type="Proteomes" id="UP000740754">
    <property type="component" value="Unassembled WGS sequence"/>
</dbReference>
<sequence length="460" mass="51885">MLHSLRQYAKGRGRPQVEDDILEQLDLPLNAEHLEQHVLDGFEKPLMILNLSRFDNTELGARLLRRLVDHPGWQGCDGCTAYHTPCPIRLNRQALLDVGELAEQRLRWLYRRISEYEQRLTLRQIVAQLAFSLTGGMSCALAKAAIDQSSAEGIARGTEALGDIVFSEGFFGYRGGRPFPDAQGLRAVELAHRMHFGGPVSPVYERRLLAKTAEAWPQLPESLLHLAETWRKSGNSPPRRAALRRMLLLFGRARPGKEDDMNAFVDALLRSPGLRVLDDSRQQGRLAMSRIEVGSRRNACLDVLREAFSGFTASQFGPRDDDLYMTLRRPDRAVVQPTQLVVGSLSFKDFDLDYDPVARLPVLTYRRGRRHAPVELRLSLPLLDYILRRADGELGAALDPIHQAQLDGFQAKLLHLDDARSRQEGEITLLRADISGSVEVYSYILDKDANGKPQRLVMQR</sequence>
<dbReference type="RefSeq" id="WP_168669038.1">
    <property type="nucleotide sequence ID" value="NZ_JAAXKX010000012.1"/>
</dbReference>
<name>A0ABX1IB81_9GAMM</name>